<dbReference type="PROSITE" id="PS01117">
    <property type="entry name" value="HTH_MARR_1"/>
    <property type="match status" value="1"/>
</dbReference>
<dbReference type="InterPro" id="IPR036388">
    <property type="entry name" value="WH-like_DNA-bd_sf"/>
</dbReference>
<name>A0A521EB00_9ACTN</name>
<dbReference type="PROSITE" id="PS50995">
    <property type="entry name" value="HTH_MARR_2"/>
    <property type="match status" value="1"/>
</dbReference>
<dbReference type="GO" id="GO:0006950">
    <property type="term" value="P:response to stress"/>
    <property type="evidence" value="ECO:0007669"/>
    <property type="project" value="TreeGrafter"/>
</dbReference>
<evidence type="ECO:0000256" key="2">
    <source>
        <dbReference type="ARBA" id="ARBA00023125"/>
    </source>
</evidence>
<dbReference type="InterPro" id="IPR039422">
    <property type="entry name" value="MarR/SlyA-like"/>
</dbReference>
<dbReference type="Pfam" id="PF12802">
    <property type="entry name" value="MarR_2"/>
    <property type="match status" value="1"/>
</dbReference>
<dbReference type="PANTHER" id="PTHR33164:SF43">
    <property type="entry name" value="HTH-TYPE TRANSCRIPTIONAL REPRESSOR YETL"/>
    <property type="match status" value="1"/>
</dbReference>
<dbReference type="PANTHER" id="PTHR33164">
    <property type="entry name" value="TRANSCRIPTIONAL REGULATOR, MARR FAMILY"/>
    <property type="match status" value="1"/>
</dbReference>
<dbReference type="SUPFAM" id="SSF46785">
    <property type="entry name" value="Winged helix' DNA-binding domain"/>
    <property type="match status" value="1"/>
</dbReference>
<dbReference type="PRINTS" id="PR00598">
    <property type="entry name" value="HTHMARR"/>
</dbReference>
<dbReference type="Gene3D" id="1.10.10.10">
    <property type="entry name" value="Winged helix-like DNA-binding domain superfamily/Winged helix DNA-binding domain"/>
    <property type="match status" value="1"/>
</dbReference>
<keyword evidence="3" id="KW-0804">Transcription</keyword>
<dbReference type="AlphaFoldDB" id="A0A521EB00"/>
<proteinExistence type="predicted"/>
<keyword evidence="1" id="KW-0805">Transcription regulation</keyword>
<organism evidence="5 6">
    <name type="scientific">Geodermatophilus aquaeductus</name>
    <dbReference type="NCBI Taxonomy" id="1564161"/>
    <lineage>
        <taxon>Bacteria</taxon>
        <taxon>Bacillati</taxon>
        <taxon>Actinomycetota</taxon>
        <taxon>Actinomycetes</taxon>
        <taxon>Geodermatophilales</taxon>
        <taxon>Geodermatophilaceae</taxon>
        <taxon>Geodermatophilus</taxon>
    </lineage>
</organism>
<dbReference type="SMART" id="SM00347">
    <property type="entry name" value="HTH_MARR"/>
    <property type="match status" value="1"/>
</dbReference>
<evidence type="ECO:0000313" key="6">
    <source>
        <dbReference type="Proteomes" id="UP000317484"/>
    </source>
</evidence>
<gene>
    <name evidence="5" type="ORF">SAMN06273567_104345</name>
</gene>
<reference evidence="5 6" key="1">
    <citation type="submission" date="2017-05" db="EMBL/GenBank/DDBJ databases">
        <authorList>
            <person name="Varghese N."/>
            <person name="Submissions S."/>
        </authorList>
    </citation>
    <scope>NUCLEOTIDE SEQUENCE [LARGE SCALE GENOMIC DNA]</scope>
    <source>
        <strain evidence="5 6">DSM 46834</strain>
    </source>
</reference>
<evidence type="ECO:0000256" key="1">
    <source>
        <dbReference type="ARBA" id="ARBA00023015"/>
    </source>
</evidence>
<dbReference type="InterPro" id="IPR000835">
    <property type="entry name" value="HTH_MarR-typ"/>
</dbReference>
<evidence type="ECO:0000256" key="3">
    <source>
        <dbReference type="ARBA" id="ARBA00023163"/>
    </source>
</evidence>
<feature type="domain" description="HTH marR-type" evidence="4">
    <location>
        <begin position="10"/>
        <end position="148"/>
    </location>
</feature>
<sequence>MRSRSSSVKDDDLSNVLFDTWLTARAAIALLDGALAGTDLDAEDFAVYSVLRQAGEISPGELARWMSAPATTVSSHVKRLVARGHVRQVPHPEDRRSYRITLTDAGRRAHTTAGRDFLSALATVEAALPRPARDVQQALRDLHAAIGAAAQQA</sequence>
<protein>
    <submittedName>
        <fullName evidence="5">DNA-binding transcriptional regulator, MarR family</fullName>
    </submittedName>
</protein>
<dbReference type="InterPro" id="IPR036390">
    <property type="entry name" value="WH_DNA-bd_sf"/>
</dbReference>
<evidence type="ECO:0000313" key="5">
    <source>
        <dbReference type="EMBL" id="SMO80340.1"/>
    </source>
</evidence>
<dbReference type="RefSeq" id="WP_185938322.1">
    <property type="nucleotide sequence ID" value="NZ_FXTJ01000004.1"/>
</dbReference>
<accession>A0A521EB00</accession>
<dbReference type="EMBL" id="FXTJ01000004">
    <property type="protein sequence ID" value="SMO80340.1"/>
    <property type="molecule type" value="Genomic_DNA"/>
</dbReference>
<dbReference type="GO" id="GO:0003677">
    <property type="term" value="F:DNA binding"/>
    <property type="evidence" value="ECO:0007669"/>
    <property type="project" value="UniProtKB-KW"/>
</dbReference>
<keyword evidence="2 5" id="KW-0238">DNA-binding</keyword>
<evidence type="ECO:0000259" key="4">
    <source>
        <dbReference type="PROSITE" id="PS50995"/>
    </source>
</evidence>
<dbReference type="Proteomes" id="UP000317484">
    <property type="component" value="Unassembled WGS sequence"/>
</dbReference>
<dbReference type="InterPro" id="IPR023187">
    <property type="entry name" value="Tscrpt_reg_MarR-type_CS"/>
</dbReference>
<keyword evidence="6" id="KW-1185">Reference proteome</keyword>
<dbReference type="GO" id="GO:0003700">
    <property type="term" value="F:DNA-binding transcription factor activity"/>
    <property type="evidence" value="ECO:0007669"/>
    <property type="project" value="InterPro"/>
</dbReference>